<proteinExistence type="predicted"/>
<organism evidence="1">
    <name type="scientific">Medioppia subpectinata</name>
    <dbReference type="NCBI Taxonomy" id="1979941"/>
    <lineage>
        <taxon>Eukaryota</taxon>
        <taxon>Metazoa</taxon>
        <taxon>Ecdysozoa</taxon>
        <taxon>Arthropoda</taxon>
        <taxon>Chelicerata</taxon>
        <taxon>Arachnida</taxon>
        <taxon>Acari</taxon>
        <taxon>Acariformes</taxon>
        <taxon>Sarcoptiformes</taxon>
        <taxon>Oribatida</taxon>
        <taxon>Brachypylina</taxon>
        <taxon>Oppioidea</taxon>
        <taxon>Oppiidae</taxon>
        <taxon>Medioppia</taxon>
    </lineage>
</organism>
<evidence type="ECO:0000313" key="2">
    <source>
        <dbReference type="Proteomes" id="UP000759131"/>
    </source>
</evidence>
<dbReference type="EMBL" id="OC855630">
    <property type="protein sequence ID" value="CAD7622364.1"/>
    <property type="molecule type" value="Genomic_DNA"/>
</dbReference>
<evidence type="ECO:0000313" key="1">
    <source>
        <dbReference type="EMBL" id="CAD7622364.1"/>
    </source>
</evidence>
<name>A0A7R9PVG0_9ACAR</name>
<gene>
    <name evidence="1" type="ORF">OSB1V03_LOCUS2827</name>
</gene>
<sequence length="1172" mass="137900">MLTNCFNICDYIQTNGTYNGIQIHRDFEVLPEWERRPWWGERFHFKHSYRTHHVMHSKQFYWKFVIPDNNIESTWFDIYEPNGPKVHDNYNNQTWINVFSGFISSPGTGLWKGSEISYRCDIYDSSNNVSETKLTTRCTMDSTYYSIMYVLDTNTLTNKDTTMFLPYFYAYAILNNPHAFDIPLFLTMLPDYLKAQLESIVEYDLGLTFRGHMLWFNINGRPMYCFTPLGKPLSKQCSLADNMKPFADYCFNAKNNIADQKTCQHFITNDTYSGVHMYRHWYRDYRRRVVFRYKLYTGMGREVDVVLERTDTTHRLIIKQMQTYHDSNNDIISEDTLCLGGKPIIISSHPDGLRQNELYIFIVDRNTGSITVLNVALNNEKSPQIKLINDRLCADSQSMYCKPPEFVNQLSAIGLLGQLESAIDYRLYDESGYMLWFNISGQPMYCFTPYGQCLSIQCSSGYNMILIRESNPYDRSSYICDIDELSTETAASHLLIKCEVYDGGQSHKLVPLREHNIKHPQLQFNAYGVIFSPTVITKPDSLPKDTFHSYLRVFDTNTLTSELIRVNYYIEEVWRMIYVAKPHFYIDLANDDNMWEWRPHQMPLFLTMLSNNLKAQLEGIVDYDLGPHNRGHMLWFNINGRPMYCFTPEGKRLSKQKGCTKTCQHIRSNDIYSGVQMYRHWYRDHRRRVVFTFRLSTGMGREMNVVLERTNTTHITAIITELIHSSDNTDIIFEGYFPNYENSTYIYYMYKCYAQYTSDIPLNPHPSVLRKRESYVFIVDKSTHTVTGLSVDVNDMTGGNAPRITRVDQIWCRNKRSIYCMRPAFVRQLSAAGLLTHLESAIDYQMYDESGFMLWFNISGQPMYCFTRYEQPLSPQCSSIDRMIPYVQKLQECTYKDIKKCDTFASSYYAMRSKHMYWKFAIDHAHNDTGIHIKLENNPTKHSYDSIYTDANYILNRRHIITSRAQFNGYGVIFSPIVSTRKHLEDHPDSYMHVLDTNTLMGQVIRIRFYRTGPWSYDWNGYVDICTDATMCDWHSYGTPLFLYMLSEDLKAQLEAIVDYDIRPDMRGHMLWFNINGRPMYCFTPEGERLSKQCSLADNMIPFANHCFKTLNIMADEKTCQHFKINDTYSGVHMYRHWYRDDRRRVVSTYKLYTGMGREMDFGLERTDTTHR</sequence>
<protein>
    <submittedName>
        <fullName evidence="1">Uncharacterized protein</fullName>
    </submittedName>
</protein>
<reference evidence="1" key="1">
    <citation type="submission" date="2020-11" db="EMBL/GenBank/DDBJ databases">
        <authorList>
            <person name="Tran Van P."/>
        </authorList>
    </citation>
    <scope>NUCLEOTIDE SEQUENCE</scope>
</reference>
<dbReference type="Proteomes" id="UP000759131">
    <property type="component" value="Unassembled WGS sequence"/>
</dbReference>
<feature type="non-terminal residue" evidence="1">
    <location>
        <position position="1"/>
    </location>
</feature>
<dbReference type="EMBL" id="CAJPIZ010001055">
    <property type="protein sequence ID" value="CAG2102794.1"/>
    <property type="molecule type" value="Genomic_DNA"/>
</dbReference>
<accession>A0A7R9PVG0</accession>
<dbReference type="AlphaFoldDB" id="A0A7R9PVG0"/>
<keyword evidence="2" id="KW-1185">Reference proteome</keyword>